<dbReference type="RefSeq" id="WP_047214166.1">
    <property type="nucleotide sequence ID" value="NZ_CP011568.3"/>
</dbReference>
<proteinExistence type="predicted"/>
<dbReference type="PROSITE" id="PS00892">
    <property type="entry name" value="HIT_1"/>
    <property type="match status" value="1"/>
</dbReference>
<protein>
    <submittedName>
        <fullName evidence="5">HIT family hydrolase</fullName>
    </submittedName>
</protein>
<dbReference type="InterPro" id="IPR011146">
    <property type="entry name" value="HIT-like"/>
</dbReference>
<feature type="domain" description="HIT" evidence="4">
    <location>
        <begin position="8"/>
        <end position="115"/>
    </location>
</feature>
<evidence type="ECO:0000256" key="3">
    <source>
        <dbReference type="PROSITE-ProRule" id="PRU00464"/>
    </source>
</evidence>
<keyword evidence="5" id="KW-0378">Hydrolase</keyword>
<gene>
    <name evidence="5" type="ORF">ABW99_09055</name>
</gene>
<dbReference type="GO" id="GO:0009117">
    <property type="term" value="P:nucleotide metabolic process"/>
    <property type="evidence" value="ECO:0007669"/>
    <property type="project" value="TreeGrafter"/>
</dbReference>
<dbReference type="EMBL" id="CP011568">
    <property type="protein sequence ID" value="AKJ68343.1"/>
    <property type="molecule type" value="Genomic_DNA"/>
</dbReference>
<dbReference type="InterPro" id="IPR036265">
    <property type="entry name" value="HIT-like_sf"/>
</dbReference>
<dbReference type="STRING" id="445709.ABW99_09055"/>
<accession>A0A0G3EMN4</accession>
<dbReference type="GO" id="GO:0016787">
    <property type="term" value="F:hydrolase activity"/>
    <property type="evidence" value="ECO:0007669"/>
    <property type="project" value="UniProtKB-KW"/>
</dbReference>
<name>A0A0G3EMN4_9BURK</name>
<keyword evidence="6" id="KW-1185">Reference proteome</keyword>
<feature type="active site" description="Tele-AMP-histidine intermediate" evidence="1">
    <location>
        <position position="102"/>
    </location>
</feature>
<dbReference type="AlphaFoldDB" id="A0A0G3EMN4"/>
<evidence type="ECO:0000256" key="1">
    <source>
        <dbReference type="PIRSR" id="PIRSR601310-1"/>
    </source>
</evidence>
<dbReference type="KEGG" id="ptx:ABW99_09055"/>
<dbReference type="PRINTS" id="PR00332">
    <property type="entry name" value="HISTRIAD"/>
</dbReference>
<dbReference type="PANTHER" id="PTHR46648:SF1">
    <property type="entry name" value="ADENOSINE 5'-MONOPHOSPHORAMIDASE HNT1"/>
    <property type="match status" value="1"/>
</dbReference>
<dbReference type="InterPro" id="IPR001310">
    <property type="entry name" value="Histidine_triad_HIT"/>
</dbReference>
<dbReference type="PATRIC" id="fig|445709.3.peg.1938"/>
<sequence>MSYDPNNIFAKILRGEAPCIRIFEDDQTLVIMDIMPQSEGHVLVLTKEAAAQIFELSEEAAAACMRTARKAALAVKAALEPAGVILAQANGAAAGQTVPHLHVHVIPRRDGQFLAMHAAKPADPAQLEKIAERIKAAWPA</sequence>
<dbReference type="PANTHER" id="PTHR46648">
    <property type="entry name" value="HIT FAMILY PROTEIN 1"/>
    <property type="match status" value="1"/>
</dbReference>
<dbReference type="Pfam" id="PF01230">
    <property type="entry name" value="HIT"/>
    <property type="match status" value="1"/>
</dbReference>
<dbReference type="OrthoDB" id="9784774at2"/>
<evidence type="ECO:0000313" key="5">
    <source>
        <dbReference type="EMBL" id="AKJ68343.1"/>
    </source>
</evidence>
<dbReference type="Gene3D" id="3.30.428.10">
    <property type="entry name" value="HIT-like"/>
    <property type="match status" value="1"/>
</dbReference>
<dbReference type="InterPro" id="IPR019808">
    <property type="entry name" value="Histidine_triad_CS"/>
</dbReference>
<organism evidence="5 6">
    <name type="scientific">Pandoraea thiooxydans</name>
    <dbReference type="NCBI Taxonomy" id="445709"/>
    <lineage>
        <taxon>Bacteria</taxon>
        <taxon>Pseudomonadati</taxon>
        <taxon>Pseudomonadota</taxon>
        <taxon>Betaproteobacteria</taxon>
        <taxon>Burkholderiales</taxon>
        <taxon>Burkholderiaceae</taxon>
        <taxon>Pandoraea</taxon>
    </lineage>
</organism>
<dbReference type="SUPFAM" id="SSF54197">
    <property type="entry name" value="HIT-like"/>
    <property type="match status" value="1"/>
</dbReference>
<evidence type="ECO:0000313" key="6">
    <source>
        <dbReference type="Proteomes" id="UP000036700"/>
    </source>
</evidence>
<feature type="short sequence motif" description="Histidine triad motif" evidence="2 3">
    <location>
        <begin position="100"/>
        <end position="104"/>
    </location>
</feature>
<reference evidence="6" key="1">
    <citation type="submission" date="2015-06" db="EMBL/GenBank/DDBJ databases">
        <authorList>
            <person name="Lim Y.L."/>
            <person name="Ee R."/>
            <person name="Yong D."/>
            <person name="How K.Y."/>
            <person name="Yin W.F."/>
            <person name="Chan K.G."/>
        </authorList>
    </citation>
    <scope>NUCLEOTIDE SEQUENCE [LARGE SCALE GENOMIC DNA]</scope>
    <source>
        <strain evidence="6">DSM 25325</strain>
    </source>
</reference>
<evidence type="ECO:0000259" key="4">
    <source>
        <dbReference type="PROSITE" id="PS51084"/>
    </source>
</evidence>
<evidence type="ECO:0000256" key="2">
    <source>
        <dbReference type="PIRSR" id="PIRSR601310-3"/>
    </source>
</evidence>
<dbReference type="Proteomes" id="UP000036700">
    <property type="component" value="Chromosome"/>
</dbReference>
<dbReference type="PROSITE" id="PS51084">
    <property type="entry name" value="HIT_2"/>
    <property type="match status" value="1"/>
</dbReference>